<evidence type="ECO:0000256" key="5">
    <source>
        <dbReference type="RuleBase" id="RU363041"/>
    </source>
</evidence>
<dbReference type="InterPro" id="IPR051598">
    <property type="entry name" value="TSUP/Inactive_protease-like"/>
</dbReference>
<protein>
    <recommendedName>
        <fullName evidence="5">Probable membrane transporter protein</fullName>
    </recommendedName>
</protein>
<dbReference type="PANTHER" id="PTHR43701:SF2">
    <property type="entry name" value="MEMBRANE TRANSPORTER PROTEIN YJNA-RELATED"/>
    <property type="match status" value="1"/>
</dbReference>
<feature type="transmembrane region" description="Helical" evidence="5">
    <location>
        <begin position="236"/>
        <end position="258"/>
    </location>
</feature>
<comment type="similarity">
    <text evidence="5">Belongs to the 4-toluene sulfonate uptake permease (TSUP) (TC 2.A.102) family.</text>
</comment>
<feature type="transmembrane region" description="Helical" evidence="5">
    <location>
        <begin position="44"/>
        <end position="64"/>
    </location>
</feature>
<comment type="subcellular location">
    <subcellularLocation>
        <location evidence="5">Cell membrane</location>
        <topology evidence="5">Multi-pass membrane protein</topology>
    </subcellularLocation>
    <subcellularLocation>
        <location evidence="1">Membrane</location>
        <topology evidence="1">Multi-pass membrane protein</topology>
    </subcellularLocation>
</comment>
<feature type="transmembrane region" description="Helical" evidence="5">
    <location>
        <begin position="206"/>
        <end position="224"/>
    </location>
</feature>
<evidence type="ECO:0000313" key="7">
    <source>
        <dbReference type="Proteomes" id="UP001198862"/>
    </source>
</evidence>
<sequence>MFAPVAALASGGVVGLVLGLIGGGGSILAVPLLLYAVGMPSAHIAIGTAAVAVAVNAAAGLALHARKAPIRWPCAIVFSLAGVGGAFAGAAFGKAVDGQKLVALFGVLMIVVGLMMLRPKDKGGQTSAWLTRENAAYMLPRLVLLGAGVGLLSGFFGIGGGFLIVPGLILATDMKLEDATSASLVAVTAFGLSAAASYAWSGLVDWNVAGLLIAGGVAGALAGTKANAILARRKGALTMLFAVFVILAGLYVGGRGLIDLLQG</sequence>
<comment type="caution">
    <text evidence="6">The sequence shown here is derived from an EMBL/GenBank/DDBJ whole genome shotgun (WGS) entry which is preliminary data.</text>
</comment>
<keyword evidence="3 5" id="KW-1133">Transmembrane helix</keyword>
<evidence type="ECO:0000256" key="4">
    <source>
        <dbReference type="ARBA" id="ARBA00023136"/>
    </source>
</evidence>
<evidence type="ECO:0000256" key="3">
    <source>
        <dbReference type="ARBA" id="ARBA00022989"/>
    </source>
</evidence>
<gene>
    <name evidence="6" type="ORF">LJ725_05695</name>
</gene>
<dbReference type="Proteomes" id="UP001198862">
    <property type="component" value="Unassembled WGS sequence"/>
</dbReference>
<feature type="transmembrane region" description="Helical" evidence="5">
    <location>
        <begin position="12"/>
        <end position="37"/>
    </location>
</feature>
<feature type="transmembrane region" description="Helical" evidence="5">
    <location>
        <begin position="182"/>
        <end position="200"/>
    </location>
</feature>
<feature type="transmembrane region" description="Helical" evidence="5">
    <location>
        <begin position="70"/>
        <end position="92"/>
    </location>
</feature>
<dbReference type="EMBL" id="JAJISD010000001">
    <property type="protein sequence ID" value="MCC8428448.1"/>
    <property type="molecule type" value="Genomic_DNA"/>
</dbReference>
<dbReference type="InterPro" id="IPR002781">
    <property type="entry name" value="TM_pro_TauE-like"/>
</dbReference>
<keyword evidence="2 5" id="KW-0812">Transmembrane</keyword>
<organism evidence="6 7">
    <name type="scientific">Reyranella aquatilis</name>
    <dbReference type="NCBI Taxonomy" id="2035356"/>
    <lineage>
        <taxon>Bacteria</taxon>
        <taxon>Pseudomonadati</taxon>
        <taxon>Pseudomonadota</taxon>
        <taxon>Alphaproteobacteria</taxon>
        <taxon>Hyphomicrobiales</taxon>
        <taxon>Reyranellaceae</taxon>
        <taxon>Reyranella</taxon>
    </lineage>
</organism>
<evidence type="ECO:0000256" key="1">
    <source>
        <dbReference type="ARBA" id="ARBA00004141"/>
    </source>
</evidence>
<name>A0ABS8KS02_9HYPH</name>
<dbReference type="Pfam" id="PF01925">
    <property type="entry name" value="TauE"/>
    <property type="match status" value="1"/>
</dbReference>
<keyword evidence="7" id="KW-1185">Reference proteome</keyword>
<feature type="transmembrane region" description="Helical" evidence="5">
    <location>
        <begin position="138"/>
        <end position="170"/>
    </location>
</feature>
<accession>A0ABS8KS02</accession>
<keyword evidence="4 5" id="KW-0472">Membrane</keyword>
<evidence type="ECO:0000256" key="2">
    <source>
        <dbReference type="ARBA" id="ARBA00022692"/>
    </source>
</evidence>
<dbReference type="PANTHER" id="PTHR43701">
    <property type="entry name" value="MEMBRANE TRANSPORTER PROTEIN MJ0441-RELATED"/>
    <property type="match status" value="1"/>
</dbReference>
<reference evidence="6 7" key="1">
    <citation type="submission" date="2021-11" db="EMBL/GenBank/DDBJ databases">
        <authorList>
            <person name="Lee D.-H."/>
            <person name="Kim S.-B."/>
        </authorList>
    </citation>
    <scope>NUCLEOTIDE SEQUENCE [LARGE SCALE GENOMIC DNA]</scope>
    <source>
        <strain evidence="6 7">KCTC 52223</strain>
    </source>
</reference>
<keyword evidence="5" id="KW-1003">Cell membrane</keyword>
<evidence type="ECO:0000313" key="6">
    <source>
        <dbReference type="EMBL" id="MCC8428448.1"/>
    </source>
</evidence>
<feature type="transmembrane region" description="Helical" evidence="5">
    <location>
        <begin position="101"/>
        <end position="118"/>
    </location>
</feature>
<dbReference type="RefSeq" id="WP_230549640.1">
    <property type="nucleotide sequence ID" value="NZ_JAJISD010000001.1"/>
</dbReference>
<proteinExistence type="inferred from homology"/>